<organism evidence="3 4">
    <name type="scientific">Araneus ventricosus</name>
    <name type="common">Orbweaver spider</name>
    <name type="synonym">Epeira ventricosa</name>
    <dbReference type="NCBI Taxonomy" id="182803"/>
    <lineage>
        <taxon>Eukaryota</taxon>
        <taxon>Metazoa</taxon>
        <taxon>Ecdysozoa</taxon>
        <taxon>Arthropoda</taxon>
        <taxon>Chelicerata</taxon>
        <taxon>Arachnida</taxon>
        <taxon>Araneae</taxon>
        <taxon>Araneomorphae</taxon>
        <taxon>Entelegynae</taxon>
        <taxon>Araneoidea</taxon>
        <taxon>Araneidae</taxon>
        <taxon>Araneus</taxon>
    </lineage>
</organism>
<dbReference type="EMBL" id="BGPR01295250">
    <property type="protein sequence ID" value="GBN54528.1"/>
    <property type="molecule type" value="Genomic_DNA"/>
</dbReference>
<sequence>MGRHAQPTRGGDLLSMRNKKQTERQLLLMESSLAYPRGKEENSKKLKWRQKQKEKKTLGYLWVVNPVTSISKPENGFKKENWGIFQGGKIWKSTVWISGKLNSESWIMLFTLSQKGRM</sequence>
<evidence type="ECO:0000313" key="3">
    <source>
        <dbReference type="EMBL" id="GBN54528.1"/>
    </source>
</evidence>
<reference evidence="3 4" key="1">
    <citation type="journal article" date="2019" name="Sci. Rep.">
        <title>Orb-weaving spider Araneus ventricosus genome elucidates the spidroin gene catalogue.</title>
        <authorList>
            <person name="Kono N."/>
            <person name="Nakamura H."/>
            <person name="Ohtoshi R."/>
            <person name="Moran D.A.P."/>
            <person name="Shinohara A."/>
            <person name="Yoshida Y."/>
            <person name="Fujiwara M."/>
            <person name="Mori M."/>
            <person name="Tomita M."/>
            <person name="Arakawa K."/>
        </authorList>
    </citation>
    <scope>NUCLEOTIDE SEQUENCE [LARGE SCALE GENOMIC DNA]</scope>
</reference>
<evidence type="ECO:0000313" key="4">
    <source>
        <dbReference type="Proteomes" id="UP000499080"/>
    </source>
</evidence>
<dbReference type="Proteomes" id="UP000499080">
    <property type="component" value="Unassembled WGS sequence"/>
</dbReference>
<feature type="region of interest" description="Disordered" evidence="1">
    <location>
        <begin position="1"/>
        <end position="20"/>
    </location>
</feature>
<evidence type="ECO:0000256" key="1">
    <source>
        <dbReference type="SAM" id="MobiDB-lite"/>
    </source>
</evidence>
<evidence type="ECO:0000313" key="2">
    <source>
        <dbReference type="EMBL" id="GBN54347.1"/>
    </source>
</evidence>
<protein>
    <submittedName>
        <fullName evidence="3">Uncharacterized protein</fullName>
    </submittedName>
</protein>
<accession>A0A4Y2PRJ8</accession>
<dbReference type="EMBL" id="BGPR01295182">
    <property type="protein sequence ID" value="GBN54347.1"/>
    <property type="molecule type" value="Genomic_DNA"/>
</dbReference>
<comment type="caution">
    <text evidence="3">The sequence shown here is derived from an EMBL/GenBank/DDBJ whole genome shotgun (WGS) entry which is preliminary data.</text>
</comment>
<dbReference type="AlphaFoldDB" id="A0A4Y2PRJ8"/>
<name>A0A4Y2PRJ8_ARAVE</name>
<proteinExistence type="predicted"/>
<gene>
    <name evidence="3" type="ORF">AVEN_112105_1</name>
    <name evidence="2" type="ORF">AVEN_261288_1</name>
</gene>
<keyword evidence="4" id="KW-1185">Reference proteome</keyword>